<dbReference type="AlphaFoldDB" id="A0A6A4IEK8"/>
<evidence type="ECO:0000313" key="2">
    <source>
        <dbReference type="EMBL" id="KAE9409041.1"/>
    </source>
</evidence>
<keyword evidence="1" id="KW-0472">Membrane</keyword>
<keyword evidence="3" id="KW-1185">Reference proteome</keyword>
<keyword evidence="1" id="KW-1133">Transmembrane helix</keyword>
<evidence type="ECO:0000256" key="1">
    <source>
        <dbReference type="SAM" id="Phobius"/>
    </source>
</evidence>
<accession>A0A6A4IEK8</accession>
<gene>
    <name evidence="2" type="ORF">BT96DRAFT_985364</name>
</gene>
<protein>
    <submittedName>
        <fullName evidence="2">Uncharacterized protein</fullName>
    </submittedName>
</protein>
<keyword evidence="1" id="KW-0812">Transmembrane</keyword>
<name>A0A6A4IEK8_9AGAR</name>
<sequence>MKKAGRIETWFTVLDELFRFVAMSSVDLLNPKPTSTHASSHFTSYFLRPKLLLCIWAIVYTGRAFHLISIIRGDI</sequence>
<feature type="transmembrane region" description="Helical" evidence="1">
    <location>
        <begin position="51"/>
        <end position="71"/>
    </location>
</feature>
<evidence type="ECO:0000313" key="3">
    <source>
        <dbReference type="Proteomes" id="UP000799118"/>
    </source>
</evidence>
<proteinExistence type="predicted"/>
<reference evidence="2" key="1">
    <citation type="journal article" date="2019" name="Environ. Microbiol.">
        <title>Fungal ecological strategies reflected in gene transcription - a case study of two litter decomposers.</title>
        <authorList>
            <person name="Barbi F."/>
            <person name="Kohler A."/>
            <person name="Barry K."/>
            <person name="Baskaran P."/>
            <person name="Daum C."/>
            <person name="Fauchery L."/>
            <person name="Ihrmark K."/>
            <person name="Kuo A."/>
            <person name="LaButti K."/>
            <person name="Lipzen A."/>
            <person name="Morin E."/>
            <person name="Grigoriev I.V."/>
            <person name="Henrissat B."/>
            <person name="Lindahl B."/>
            <person name="Martin F."/>
        </authorList>
    </citation>
    <scope>NUCLEOTIDE SEQUENCE</scope>
    <source>
        <strain evidence="2">JB14</strain>
    </source>
</reference>
<dbReference type="Proteomes" id="UP000799118">
    <property type="component" value="Unassembled WGS sequence"/>
</dbReference>
<dbReference type="EMBL" id="ML769389">
    <property type="protein sequence ID" value="KAE9409041.1"/>
    <property type="molecule type" value="Genomic_DNA"/>
</dbReference>
<organism evidence="2 3">
    <name type="scientific">Gymnopus androsaceus JB14</name>
    <dbReference type="NCBI Taxonomy" id="1447944"/>
    <lineage>
        <taxon>Eukaryota</taxon>
        <taxon>Fungi</taxon>
        <taxon>Dikarya</taxon>
        <taxon>Basidiomycota</taxon>
        <taxon>Agaricomycotina</taxon>
        <taxon>Agaricomycetes</taxon>
        <taxon>Agaricomycetidae</taxon>
        <taxon>Agaricales</taxon>
        <taxon>Marasmiineae</taxon>
        <taxon>Omphalotaceae</taxon>
        <taxon>Gymnopus</taxon>
    </lineage>
</organism>